<dbReference type="NCBIfam" id="TIGR02464">
    <property type="entry name" value="ribofla_fusion"/>
    <property type="match status" value="1"/>
</dbReference>
<evidence type="ECO:0000313" key="2">
    <source>
        <dbReference type="EMBL" id="KXJ89494.1"/>
    </source>
</evidence>
<accession>A0A136IX21</accession>
<feature type="domain" description="NADAR" evidence="1">
    <location>
        <begin position="28"/>
        <end position="199"/>
    </location>
</feature>
<dbReference type="InterPro" id="IPR012816">
    <property type="entry name" value="NADAR"/>
</dbReference>
<dbReference type="SUPFAM" id="SSF143990">
    <property type="entry name" value="YbiA-like"/>
    <property type="match status" value="1"/>
</dbReference>
<evidence type="ECO:0000313" key="3">
    <source>
        <dbReference type="Proteomes" id="UP000070501"/>
    </source>
</evidence>
<reference evidence="3" key="1">
    <citation type="submission" date="2016-02" db="EMBL/GenBank/DDBJ databases">
        <title>Draft genome sequence of Microdochium bolleyi, a fungal endophyte of beachgrass.</title>
        <authorList>
            <consortium name="DOE Joint Genome Institute"/>
            <person name="David A.S."/>
            <person name="May G."/>
            <person name="Haridas S."/>
            <person name="Lim J."/>
            <person name="Wang M."/>
            <person name="Labutti K."/>
            <person name="Lipzen A."/>
            <person name="Barry K."/>
            <person name="Grigoriev I.V."/>
        </authorList>
    </citation>
    <scope>NUCLEOTIDE SEQUENCE [LARGE SCALE GENOMIC DNA]</scope>
    <source>
        <strain evidence="3">J235TASD1</strain>
    </source>
</reference>
<dbReference type="Proteomes" id="UP000070501">
    <property type="component" value="Unassembled WGS sequence"/>
</dbReference>
<dbReference type="InterPro" id="IPR037238">
    <property type="entry name" value="YbiA-like_sf"/>
</dbReference>
<organism evidence="2 3">
    <name type="scientific">Microdochium bolleyi</name>
    <dbReference type="NCBI Taxonomy" id="196109"/>
    <lineage>
        <taxon>Eukaryota</taxon>
        <taxon>Fungi</taxon>
        <taxon>Dikarya</taxon>
        <taxon>Ascomycota</taxon>
        <taxon>Pezizomycotina</taxon>
        <taxon>Sordariomycetes</taxon>
        <taxon>Xylariomycetidae</taxon>
        <taxon>Xylariales</taxon>
        <taxon>Microdochiaceae</taxon>
        <taxon>Microdochium</taxon>
    </lineage>
</organism>
<name>A0A136IX21_9PEZI</name>
<sequence>MQPTKPSRHDPSASPASKYASQQDPLLFFKATEEHGIFCQWYPATFTVTKEDMSRLVGHEIDPDDPWTPIYFNCAEQFMMYCKAGRFHDKTAQKLILATKDPKEQKRLARNVVGFESQSWDEIKSQVVVAGSIAKFGQNPKLQSLLLDTGDRLLVEAASEDRVWGIGFSAKDAMLPLNRQIWGENRLGEALMEARRHLRDQQASSFG</sequence>
<dbReference type="Pfam" id="PF08719">
    <property type="entry name" value="NADAR"/>
    <property type="match status" value="1"/>
</dbReference>
<dbReference type="STRING" id="196109.A0A136IX21"/>
<dbReference type="CDD" id="cd15457">
    <property type="entry name" value="NADAR"/>
    <property type="match status" value="1"/>
</dbReference>
<keyword evidence="3" id="KW-1185">Reference proteome</keyword>
<protein>
    <recommendedName>
        <fullName evidence="1">NADAR domain-containing protein</fullName>
    </recommendedName>
</protein>
<dbReference type="Gene3D" id="1.10.357.40">
    <property type="entry name" value="YbiA-like"/>
    <property type="match status" value="1"/>
</dbReference>
<dbReference type="InParanoid" id="A0A136IX21"/>
<dbReference type="AlphaFoldDB" id="A0A136IX21"/>
<evidence type="ECO:0000259" key="1">
    <source>
        <dbReference type="Pfam" id="PF08719"/>
    </source>
</evidence>
<gene>
    <name evidence="2" type="ORF">Micbo1qcDRAFT_206429</name>
</gene>
<proteinExistence type="predicted"/>
<dbReference type="EMBL" id="KQ964255">
    <property type="protein sequence ID" value="KXJ89494.1"/>
    <property type="molecule type" value="Genomic_DNA"/>
</dbReference>
<dbReference type="OrthoDB" id="206452at2759"/>